<feature type="transmembrane region" description="Helical" evidence="1">
    <location>
        <begin position="119"/>
        <end position="138"/>
    </location>
</feature>
<name>A0AAD4JPJ5_PERFH</name>
<comment type="caution">
    <text evidence="2">The sequence shown here is derived from an EMBL/GenBank/DDBJ whole genome shotgun (WGS) entry which is preliminary data.</text>
</comment>
<keyword evidence="1" id="KW-0472">Membrane</keyword>
<feature type="transmembrane region" description="Helical" evidence="1">
    <location>
        <begin position="207"/>
        <end position="237"/>
    </location>
</feature>
<keyword evidence="1" id="KW-1133">Transmembrane helix</keyword>
<evidence type="ECO:0000256" key="1">
    <source>
        <dbReference type="SAM" id="Phobius"/>
    </source>
</evidence>
<dbReference type="Proteomes" id="UP001190926">
    <property type="component" value="Unassembled WGS sequence"/>
</dbReference>
<accession>A0AAD4JPJ5</accession>
<organism evidence="2 3">
    <name type="scientific">Perilla frutescens var. hirtella</name>
    <name type="common">Perilla citriodora</name>
    <name type="synonym">Perilla setoyensis</name>
    <dbReference type="NCBI Taxonomy" id="608512"/>
    <lineage>
        <taxon>Eukaryota</taxon>
        <taxon>Viridiplantae</taxon>
        <taxon>Streptophyta</taxon>
        <taxon>Embryophyta</taxon>
        <taxon>Tracheophyta</taxon>
        <taxon>Spermatophyta</taxon>
        <taxon>Magnoliopsida</taxon>
        <taxon>eudicotyledons</taxon>
        <taxon>Gunneridae</taxon>
        <taxon>Pentapetalae</taxon>
        <taxon>asterids</taxon>
        <taxon>lamiids</taxon>
        <taxon>Lamiales</taxon>
        <taxon>Lamiaceae</taxon>
        <taxon>Nepetoideae</taxon>
        <taxon>Elsholtzieae</taxon>
        <taxon>Perilla</taxon>
    </lineage>
</organism>
<sequence>MKKVSYASAVGSLMYAMLCTRPDICYVIGMVNRYQSNPGQGHWTVVKNILKYLKRTRDYMLVYHSDSLMTLGYTDSNFQSDKDQNDMMWVNTHLSHRDVEIGETKTEKREKIRHLQKEAFQLANYYFVFQGVIFTAFYSTQSHLKCVYRWIPFTLSFLAGFINLCSLLAIACTYKTTLDDIDNVATSGTAGDGAPPVAVKCASNWRLLYVAACMLCVTAFFVITLVGCLTITCAAHAD</sequence>
<dbReference type="PANTHER" id="PTHR33287:SF2">
    <property type="entry name" value="TRANSMEMBRANE PROTEIN"/>
    <property type="match status" value="1"/>
</dbReference>
<dbReference type="AlphaFoldDB" id="A0AAD4JPJ5"/>
<keyword evidence="3" id="KW-1185">Reference proteome</keyword>
<evidence type="ECO:0000313" key="2">
    <source>
        <dbReference type="EMBL" id="KAH6836763.1"/>
    </source>
</evidence>
<reference evidence="2 3" key="1">
    <citation type="journal article" date="2021" name="Nat. Commun.">
        <title>Incipient diploidization of the medicinal plant Perilla within 10,000 years.</title>
        <authorList>
            <person name="Zhang Y."/>
            <person name="Shen Q."/>
            <person name="Leng L."/>
            <person name="Zhang D."/>
            <person name="Chen S."/>
            <person name="Shi Y."/>
            <person name="Ning Z."/>
            <person name="Chen S."/>
        </authorList>
    </citation>
    <scope>NUCLEOTIDE SEQUENCE [LARGE SCALE GENOMIC DNA]</scope>
    <source>
        <strain evidence="3">cv. PC099</strain>
    </source>
</reference>
<feature type="transmembrane region" description="Helical" evidence="1">
    <location>
        <begin position="150"/>
        <end position="171"/>
    </location>
</feature>
<keyword evidence="1" id="KW-0812">Transmembrane</keyword>
<dbReference type="PANTHER" id="PTHR33287">
    <property type="entry name" value="OS03G0453550 PROTEIN"/>
    <property type="match status" value="1"/>
</dbReference>
<gene>
    <name evidence="2" type="ORF">C2S53_007829</name>
</gene>
<evidence type="ECO:0000313" key="3">
    <source>
        <dbReference type="Proteomes" id="UP001190926"/>
    </source>
</evidence>
<proteinExistence type="predicted"/>
<dbReference type="EMBL" id="SDAM02000019">
    <property type="protein sequence ID" value="KAH6836763.1"/>
    <property type="molecule type" value="Genomic_DNA"/>
</dbReference>
<protein>
    <submittedName>
        <fullName evidence="2">Uncharacterized protein</fullName>
    </submittedName>
</protein>